<comment type="catalytic activity">
    <reaction evidence="9">
        <text>O-phospho-L-threonine + H(+) = (R)-1-aminopropan-2-yl phosphate + CO2</text>
        <dbReference type="Rhea" id="RHEA:11492"/>
        <dbReference type="ChEBI" id="CHEBI:15378"/>
        <dbReference type="ChEBI" id="CHEBI:16526"/>
        <dbReference type="ChEBI" id="CHEBI:58563"/>
        <dbReference type="ChEBI" id="CHEBI:58675"/>
        <dbReference type="EC" id="4.1.1.81"/>
    </reaction>
</comment>
<evidence type="ECO:0000259" key="10">
    <source>
        <dbReference type="Pfam" id="PF00155"/>
    </source>
</evidence>
<protein>
    <recommendedName>
        <fullName evidence="4">threonine-phosphate decarboxylase</fullName>
        <ecNumber evidence="4">4.1.1.81</ecNumber>
    </recommendedName>
    <alternativeName>
        <fullName evidence="8">L-threonine-O-3-phosphate decarboxylase</fullName>
    </alternativeName>
</protein>
<dbReference type="Proteomes" id="UP001301526">
    <property type="component" value="Chromosome"/>
</dbReference>
<keyword evidence="7 11" id="KW-0456">Lyase</keyword>
<evidence type="ECO:0000256" key="3">
    <source>
        <dbReference type="ARBA" id="ARBA00004953"/>
    </source>
</evidence>
<evidence type="ECO:0000256" key="7">
    <source>
        <dbReference type="ARBA" id="ARBA00023239"/>
    </source>
</evidence>
<evidence type="ECO:0000256" key="5">
    <source>
        <dbReference type="ARBA" id="ARBA00022573"/>
    </source>
</evidence>
<evidence type="ECO:0000313" key="11">
    <source>
        <dbReference type="EMBL" id="WNY49909.1"/>
    </source>
</evidence>
<dbReference type="NCBIfam" id="TIGR01140">
    <property type="entry name" value="L_thr_O3P_dcar"/>
    <property type="match status" value="1"/>
</dbReference>
<dbReference type="InterPro" id="IPR004839">
    <property type="entry name" value="Aminotransferase_I/II_large"/>
</dbReference>
<dbReference type="GO" id="GO:0030170">
    <property type="term" value="F:pyridoxal phosphate binding"/>
    <property type="evidence" value="ECO:0007669"/>
    <property type="project" value="InterPro"/>
</dbReference>
<reference evidence="11 12" key="1">
    <citation type="submission" date="2023-02" db="EMBL/GenBank/DDBJ databases">
        <title>Streptococcus sp. Genome Sequencing and Assembly.</title>
        <authorList>
            <person name="Shore S.M."/>
            <person name="Nicholson T.L."/>
        </authorList>
    </citation>
    <scope>NUCLEOTIDE SEQUENCE [LARGE SCALE GENOMIC DNA]</scope>
    <source>
        <strain evidence="11 12">29892</strain>
    </source>
</reference>
<dbReference type="Gene3D" id="3.90.1150.10">
    <property type="entry name" value="Aspartate Aminotransferase, domain 1"/>
    <property type="match status" value="1"/>
</dbReference>
<comment type="cofactor">
    <cofactor evidence="1">
        <name>pyridoxal 5'-phosphate</name>
        <dbReference type="ChEBI" id="CHEBI:597326"/>
    </cofactor>
</comment>
<accession>A0AA97A2Q0</accession>
<dbReference type="InterPro" id="IPR015421">
    <property type="entry name" value="PyrdxlP-dep_Trfase_major"/>
</dbReference>
<comment type="pathway">
    <text evidence="3">Cofactor biosynthesis; adenosylcobalamin biosynthesis.</text>
</comment>
<organism evidence="11 12">
    <name type="scientific">Streptococcus iners subsp. hyiners</name>
    <dbReference type="NCBI Taxonomy" id="3028083"/>
    <lineage>
        <taxon>Bacteria</taxon>
        <taxon>Bacillati</taxon>
        <taxon>Bacillota</taxon>
        <taxon>Bacilli</taxon>
        <taxon>Lactobacillales</taxon>
        <taxon>Streptococcaceae</taxon>
        <taxon>Streptococcus</taxon>
        <taxon>Streptococcus iners</taxon>
    </lineage>
</organism>
<evidence type="ECO:0000256" key="2">
    <source>
        <dbReference type="ARBA" id="ARBA00003444"/>
    </source>
</evidence>
<dbReference type="RefSeq" id="WP_248054373.1">
    <property type="nucleotide sequence ID" value="NZ_CP118734.1"/>
</dbReference>
<dbReference type="AlphaFoldDB" id="A0AA97A2Q0"/>
<evidence type="ECO:0000256" key="6">
    <source>
        <dbReference type="ARBA" id="ARBA00022898"/>
    </source>
</evidence>
<dbReference type="EMBL" id="CP118734">
    <property type="protein sequence ID" value="WNY49909.1"/>
    <property type="molecule type" value="Genomic_DNA"/>
</dbReference>
<proteinExistence type="predicted"/>
<dbReference type="SUPFAM" id="SSF53383">
    <property type="entry name" value="PLP-dependent transferases"/>
    <property type="match status" value="1"/>
</dbReference>
<comment type="function">
    <text evidence="2">Decarboxylates L-threonine-O-3-phosphate to yield (R)-1-amino-2-propanol O-2-phosphate, the precursor for the linkage between the nucleotide loop and the corrin ring in cobalamin.</text>
</comment>
<keyword evidence="5" id="KW-0169">Cobalamin biosynthesis</keyword>
<dbReference type="Pfam" id="PF00155">
    <property type="entry name" value="Aminotran_1_2"/>
    <property type="match status" value="1"/>
</dbReference>
<dbReference type="InterPro" id="IPR004838">
    <property type="entry name" value="NHTrfase_class1_PyrdxlP-BS"/>
</dbReference>
<dbReference type="EC" id="4.1.1.81" evidence="4"/>
<dbReference type="PROSITE" id="PS00105">
    <property type="entry name" value="AA_TRANSFER_CLASS_1"/>
    <property type="match status" value="1"/>
</dbReference>
<evidence type="ECO:0000256" key="8">
    <source>
        <dbReference type="ARBA" id="ARBA00029996"/>
    </source>
</evidence>
<dbReference type="InterPro" id="IPR005860">
    <property type="entry name" value="CobD"/>
</dbReference>
<dbReference type="PANTHER" id="PTHR42885:SF1">
    <property type="entry name" value="THREONINE-PHOSPHATE DECARBOXYLASE"/>
    <property type="match status" value="1"/>
</dbReference>
<dbReference type="Gene3D" id="3.40.640.10">
    <property type="entry name" value="Type I PLP-dependent aspartate aminotransferase-like (Major domain)"/>
    <property type="match status" value="1"/>
</dbReference>
<feature type="domain" description="Aminotransferase class I/classII large" evidence="10">
    <location>
        <begin position="22"/>
        <end position="353"/>
    </location>
</feature>
<dbReference type="GO" id="GO:0009236">
    <property type="term" value="P:cobalamin biosynthetic process"/>
    <property type="evidence" value="ECO:0007669"/>
    <property type="project" value="UniProtKB-KW"/>
</dbReference>
<dbReference type="InterPro" id="IPR015424">
    <property type="entry name" value="PyrdxlP-dep_Trfase"/>
</dbReference>
<evidence type="ECO:0000256" key="9">
    <source>
        <dbReference type="ARBA" id="ARBA00048531"/>
    </source>
</evidence>
<gene>
    <name evidence="11" type="primary">cobD</name>
    <name evidence="11" type="ORF">PW220_04525</name>
</gene>
<keyword evidence="12" id="KW-1185">Reference proteome</keyword>
<dbReference type="CDD" id="cd00609">
    <property type="entry name" value="AAT_like"/>
    <property type="match status" value="1"/>
</dbReference>
<evidence type="ECO:0000313" key="12">
    <source>
        <dbReference type="Proteomes" id="UP001301526"/>
    </source>
</evidence>
<dbReference type="PANTHER" id="PTHR42885">
    <property type="entry name" value="HISTIDINOL-PHOSPHATE AMINOTRANSFERASE-RELATED"/>
    <property type="match status" value="1"/>
</dbReference>
<evidence type="ECO:0000256" key="1">
    <source>
        <dbReference type="ARBA" id="ARBA00001933"/>
    </source>
</evidence>
<keyword evidence="6" id="KW-0663">Pyridoxal phosphate</keyword>
<dbReference type="GO" id="GO:0048472">
    <property type="term" value="F:threonine-phosphate decarboxylase activity"/>
    <property type="evidence" value="ECO:0007669"/>
    <property type="project" value="UniProtKB-EC"/>
</dbReference>
<sequence length="364" mass="41505">MKVEHGGNMNQLASDFGFRPEDCLDFSANINPLGLSEKVKSKIIETLDSLVHYPDVTYSQSKAALAEYHSCPTQQILLSNGAVEIFYELARYVKPKKILLLSPTFMEYEKAFKQVGSDIIYHVLEGPHYSWTFESILPNLENLSSGDLVLICNPNNPTGTLVPTDTLLLVAEFLRLKGAYLVLDEAFMDFLTDSDAYSMVAHLKDYQNVIVVRSLTKFYAIPGLRLGYALSSNTELIAAIDEMRPPWTINALADALAPVILKDDQYHRATEEWLKSEQEFLYKELTALPDLQVLPPTVNYIFFEYEGNESLRELLIQEKIFIRSCHNYHHLNDRHYRVAIRSREENCRLIEAFRSVLGKCDGHV</sequence>
<dbReference type="InterPro" id="IPR015422">
    <property type="entry name" value="PyrdxlP-dep_Trfase_small"/>
</dbReference>
<evidence type="ECO:0000256" key="4">
    <source>
        <dbReference type="ARBA" id="ARBA00012285"/>
    </source>
</evidence>
<name>A0AA97A2Q0_9STRE</name>